<keyword evidence="2" id="KW-1185">Reference proteome</keyword>
<sequence>MFKRRRDDDLEVDDLVWLNHQAKKAESCIPKLSPRYIGPFRIKTITGNIVTLTGYDGAEE</sequence>
<accession>C5LRC6</accession>
<protein>
    <submittedName>
        <fullName evidence="1">Uncharacterized protein</fullName>
    </submittedName>
</protein>
<reference evidence="1 2" key="1">
    <citation type="submission" date="2008-07" db="EMBL/GenBank/DDBJ databases">
        <authorList>
            <person name="El-Sayed N."/>
            <person name="Caler E."/>
            <person name="Inman J."/>
            <person name="Amedeo P."/>
            <person name="Hass B."/>
            <person name="Wortman J."/>
        </authorList>
    </citation>
    <scope>NUCLEOTIDE SEQUENCE [LARGE SCALE GENOMIC DNA]</scope>
    <source>
        <strain evidence="2">ATCC 50983 / TXsc</strain>
    </source>
</reference>
<evidence type="ECO:0000313" key="1">
    <source>
        <dbReference type="EMBL" id="EER00711.1"/>
    </source>
</evidence>
<dbReference type="EMBL" id="GG684719">
    <property type="protein sequence ID" value="EER00711.1"/>
    <property type="molecule type" value="Genomic_DNA"/>
</dbReference>
<organism evidence="2">
    <name type="scientific">Perkinsus marinus (strain ATCC 50983 / TXsc)</name>
    <dbReference type="NCBI Taxonomy" id="423536"/>
    <lineage>
        <taxon>Eukaryota</taxon>
        <taxon>Sar</taxon>
        <taxon>Alveolata</taxon>
        <taxon>Perkinsozoa</taxon>
        <taxon>Perkinsea</taxon>
        <taxon>Perkinsida</taxon>
        <taxon>Perkinsidae</taxon>
        <taxon>Perkinsus</taxon>
    </lineage>
</organism>
<evidence type="ECO:0000313" key="2">
    <source>
        <dbReference type="Proteomes" id="UP000007800"/>
    </source>
</evidence>
<dbReference type="AlphaFoldDB" id="C5LRC6"/>
<dbReference type="OrthoDB" id="115435at2759"/>
<dbReference type="RefSeq" id="XP_002767993.1">
    <property type="nucleotide sequence ID" value="XM_002767947.1"/>
</dbReference>
<feature type="non-terminal residue" evidence="1">
    <location>
        <position position="60"/>
    </location>
</feature>
<gene>
    <name evidence="1" type="ORF">Pmar_PMAR006702</name>
</gene>
<name>C5LRC6_PERM5</name>
<dbReference type="InParanoid" id="C5LRC6"/>
<dbReference type="GeneID" id="9043894"/>
<dbReference type="Proteomes" id="UP000007800">
    <property type="component" value="Unassembled WGS sequence"/>
</dbReference>
<proteinExistence type="predicted"/>